<dbReference type="EMBL" id="JAROCC010000008">
    <property type="protein sequence ID" value="MDN4608016.1"/>
    <property type="molecule type" value="Genomic_DNA"/>
</dbReference>
<proteinExistence type="predicted"/>
<dbReference type="Proteomes" id="UP001175097">
    <property type="component" value="Unassembled WGS sequence"/>
</dbReference>
<name>A0ABT8JS81_9BACL</name>
<reference evidence="3" key="1">
    <citation type="submission" date="2023-03" db="EMBL/GenBank/DDBJ databases">
        <title>MT1 and MT2 Draft Genomes of Novel Species.</title>
        <authorList>
            <person name="Venkateswaran K."/>
        </authorList>
    </citation>
    <scope>NUCLEOTIDE SEQUENCE</scope>
    <source>
        <strain evidence="3">F6_3S_P_2</strain>
    </source>
</reference>
<keyword evidence="1" id="KW-0732">Signal</keyword>
<dbReference type="PANTHER" id="PTHR43308:SF5">
    <property type="entry name" value="S-LAYER PROTEIN _ PEPTIDOGLYCAN ENDO-BETA-N-ACETYLGLUCOSAMINIDASE"/>
    <property type="match status" value="1"/>
</dbReference>
<dbReference type="InterPro" id="IPR051465">
    <property type="entry name" value="Cell_Envelope_Struct_Comp"/>
</dbReference>
<comment type="caution">
    <text evidence="3">The sequence shown here is derived from an EMBL/GenBank/DDBJ whole genome shotgun (WGS) entry which is preliminary data.</text>
</comment>
<keyword evidence="4" id="KW-1185">Reference proteome</keyword>
<evidence type="ECO:0000256" key="1">
    <source>
        <dbReference type="SAM" id="SignalP"/>
    </source>
</evidence>
<feature type="domain" description="SLH" evidence="2">
    <location>
        <begin position="276"/>
        <end position="338"/>
    </location>
</feature>
<feature type="chain" id="PRO_5045565753" evidence="1">
    <location>
        <begin position="24"/>
        <end position="478"/>
    </location>
</feature>
<dbReference type="RefSeq" id="WP_301243804.1">
    <property type="nucleotide sequence ID" value="NZ_JAROCC010000008.1"/>
</dbReference>
<accession>A0ABT8JS81</accession>
<feature type="domain" description="SLH" evidence="2">
    <location>
        <begin position="342"/>
        <end position="405"/>
    </location>
</feature>
<organism evidence="3 4">
    <name type="scientific">Sporosarcina highlanderae</name>
    <dbReference type="NCBI Taxonomy" id="3035916"/>
    <lineage>
        <taxon>Bacteria</taxon>
        <taxon>Bacillati</taxon>
        <taxon>Bacillota</taxon>
        <taxon>Bacilli</taxon>
        <taxon>Bacillales</taxon>
        <taxon>Caryophanaceae</taxon>
        <taxon>Sporosarcina</taxon>
    </lineage>
</organism>
<dbReference type="PROSITE" id="PS51272">
    <property type="entry name" value="SLH"/>
    <property type="match status" value="3"/>
</dbReference>
<evidence type="ECO:0000313" key="4">
    <source>
        <dbReference type="Proteomes" id="UP001175097"/>
    </source>
</evidence>
<evidence type="ECO:0000313" key="3">
    <source>
        <dbReference type="EMBL" id="MDN4608016.1"/>
    </source>
</evidence>
<gene>
    <name evidence="3" type="ORF">P5G49_11115</name>
</gene>
<sequence>MMNSKLKQIVLFCVAFISFILLADRVEARPPDYNGGVMNEYTYEEYFFLESYPIKFSGKPAVTERVAKDKITTTYRFNLTSEQGDKLVRNVVFETTLDNHTDKGQTTSQTIVKSYSEKITTTTKTVFTLDDFQFTQSTLIDNRAASDFYSGDLIATKRYIVTRPLIPLAKDELIIVNMTGRNVGYENFWGATETQIIDYEITGNNGTTYVTSKVSDSKTKKLEYRPHDPSLSSFSGGHIIVSNSDMVGEYTYSYPYYLRTGTYQLAKQNTPTLERLVVPKFQDLRNHWAKDSIEKLYSVGVFDESTDKFLPGAIMTRYQFTIGVLKAVDTRVFETPTKKTTTKSIFKDVSAKDKGYMYIESAVNQGIINGFTPELFKPDDPLTRAQAVAVLVRALGMEGRAPNYGYSKFADDRSIPAWAKNSAYVANEIGLVNGDANNNFKAQQALTRAEASAMLQRFVDFLEDDLQKNYRDDVLNLN</sequence>
<feature type="domain" description="SLH" evidence="2">
    <location>
        <begin position="406"/>
        <end position="469"/>
    </location>
</feature>
<protein>
    <submittedName>
        <fullName evidence="3">S-layer homology domain-containing protein</fullName>
    </submittedName>
</protein>
<dbReference type="PANTHER" id="PTHR43308">
    <property type="entry name" value="OUTER MEMBRANE PROTEIN ALPHA-RELATED"/>
    <property type="match status" value="1"/>
</dbReference>
<feature type="signal peptide" evidence="1">
    <location>
        <begin position="1"/>
        <end position="23"/>
    </location>
</feature>
<dbReference type="InterPro" id="IPR001119">
    <property type="entry name" value="SLH_dom"/>
</dbReference>
<evidence type="ECO:0000259" key="2">
    <source>
        <dbReference type="PROSITE" id="PS51272"/>
    </source>
</evidence>
<dbReference type="Pfam" id="PF00395">
    <property type="entry name" value="SLH"/>
    <property type="match status" value="3"/>
</dbReference>